<feature type="compositionally biased region" description="Basic and acidic residues" evidence="1">
    <location>
        <begin position="68"/>
        <end position="77"/>
    </location>
</feature>
<feature type="region of interest" description="Disordered" evidence="1">
    <location>
        <begin position="422"/>
        <end position="643"/>
    </location>
</feature>
<dbReference type="InterPro" id="IPR029325">
    <property type="entry name" value="ITPR-bd"/>
</dbReference>
<dbReference type="EMBL" id="CADEPI010000269">
    <property type="protein sequence ID" value="CAB3382395.1"/>
    <property type="molecule type" value="Genomic_DNA"/>
</dbReference>
<dbReference type="InterPro" id="IPR043444">
    <property type="entry name" value="TESPA1-like"/>
</dbReference>
<feature type="region of interest" description="Disordered" evidence="1">
    <location>
        <begin position="1"/>
        <end position="29"/>
    </location>
</feature>
<comment type="caution">
    <text evidence="3">The sequence shown here is derived from an EMBL/GenBank/DDBJ whole genome shotgun (WGS) entry which is preliminary data.</text>
</comment>
<accession>A0A8S1DIL1</accession>
<feature type="compositionally biased region" description="Low complexity" evidence="1">
    <location>
        <begin position="554"/>
        <end position="565"/>
    </location>
</feature>
<feature type="region of interest" description="Disordered" evidence="1">
    <location>
        <begin position="307"/>
        <end position="337"/>
    </location>
</feature>
<dbReference type="Proteomes" id="UP000494165">
    <property type="component" value="Unassembled WGS sequence"/>
</dbReference>
<evidence type="ECO:0000256" key="1">
    <source>
        <dbReference type="SAM" id="MobiDB-lite"/>
    </source>
</evidence>
<evidence type="ECO:0000313" key="4">
    <source>
        <dbReference type="Proteomes" id="UP000494165"/>
    </source>
</evidence>
<feature type="compositionally biased region" description="Basic and acidic residues" evidence="1">
    <location>
        <begin position="539"/>
        <end position="550"/>
    </location>
</feature>
<proteinExistence type="predicted"/>
<dbReference type="Pfam" id="PF14722">
    <property type="entry name" value="KRAP_IP3R_bind"/>
    <property type="match status" value="1"/>
</dbReference>
<dbReference type="OrthoDB" id="6088188at2759"/>
<keyword evidence="4" id="KW-1185">Reference proteome</keyword>
<dbReference type="PANTHER" id="PTHR17469">
    <property type="entry name" value="SPERM SPECIFIC ANTIGEN 2-RELATED"/>
    <property type="match status" value="1"/>
</dbReference>
<name>A0A8S1DIL1_9INSE</name>
<protein>
    <recommendedName>
        <fullName evidence="2">ITPR-interacting domain-containing protein</fullName>
    </recommendedName>
</protein>
<feature type="compositionally biased region" description="Basic and acidic residues" evidence="1">
    <location>
        <begin position="135"/>
        <end position="144"/>
    </location>
</feature>
<feature type="compositionally biased region" description="Low complexity" evidence="1">
    <location>
        <begin position="496"/>
        <end position="514"/>
    </location>
</feature>
<feature type="compositionally biased region" description="Polar residues" evidence="1">
    <location>
        <begin position="599"/>
        <end position="624"/>
    </location>
</feature>
<sequence>MSKRAAVARVVGPKWSEQAVEPPDAKTPAKLQQRLQGFLRSFEAPIRRYLAAQFTASSDDAPPARHMKAPETTKEEQGPVAVGKTAGPAEESPVRRIALTASEDLPPRKSPVTVQEWVDSLPHPGEVPSSPVIQRRHEETSGEHADTLALGAEAELILRQTPPSIVVQGPQQAEEEVDCEVQLRRREAFKSGERVASFASDSAASNASSAGVESYLESRKPDPETILLNLGFGGSQDSANELGLSRIPQRFLQPSQVKGISINQFYNIERLQAETFETGFYGYRGLTGPSHKPSPIVAKIMERLRHHERSNSEGSVASAPAAPQTVPSTAATADPPDATTHRFARAAQKVQNSKSVLTRIQSWKSDSQNSSAASVLNADNRRFLEKQALSKSPDVPRRIIMGRRSYTFSGDDLIECNEMTASPPPAKVQQQPIRFPPPLVHKDSILSSTTSYSDDSDESEEDFRRRSFLKRTRPLTPPPELPPTIPVAASTPAKPPARMVSSSSFSSWESDSWLPSPPAGPKLAFSTFSSIDESSEQELLARAESQDGLRVKSATEAAAAAALAARRGSLKRQSRVSEEEEPSTSSGVATNPPDGALSRTGSAQSDSSGFQEESANTVSHSVSPEETAEEHRSSGSASPVNAARLMELQDQASKSLETFRAQVLAETNPEKQALIQVKVDQISGVLLQLQSLCENFQEQEG</sequence>
<evidence type="ECO:0000313" key="3">
    <source>
        <dbReference type="EMBL" id="CAB3382395.1"/>
    </source>
</evidence>
<dbReference type="SMART" id="SM01257">
    <property type="entry name" value="KRAP_IP3R_bind"/>
    <property type="match status" value="1"/>
</dbReference>
<gene>
    <name evidence="3" type="ORF">CLODIP_2_CD15149</name>
</gene>
<reference evidence="3 4" key="1">
    <citation type="submission" date="2020-04" db="EMBL/GenBank/DDBJ databases">
        <authorList>
            <person name="Alioto T."/>
            <person name="Alioto T."/>
            <person name="Gomez Garrido J."/>
        </authorList>
    </citation>
    <scope>NUCLEOTIDE SEQUENCE [LARGE SCALE GENOMIC DNA]</scope>
</reference>
<feature type="compositionally biased region" description="Pro residues" evidence="1">
    <location>
        <begin position="475"/>
        <end position="485"/>
    </location>
</feature>
<dbReference type="PANTHER" id="PTHR17469:SF15">
    <property type="entry name" value="ITPR-INTERACTING DOMAIN-CONTAINING PROTEIN"/>
    <property type="match status" value="1"/>
</dbReference>
<organism evidence="3 4">
    <name type="scientific">Cloeon dipterum</name>
    <dbReference type="NCBI Taxonomy" id="197152"/>
    <lineage>
        <taxon>Eukaryota</taxon>
        <taxon>Metazoa</taxon>
        <taxon>Ecdysozoa</taxon>
        <taxon>Arthropoda</taxon>
        <taxon>Hexapoda</taxon>
        <taxon>Insecta</taxon>
        <taxon>Pterygota</taxon>
        <taxon>Palaeoptera</taxon>
        <taxon>Ephemeroptera</taxon>
        <taxon>Pisciforma</taxon>
        <taxon>Baetidae</taxon>
        <taxon>Cloeon</taxon>
    </lineage>
</organism>
<feature type="domain" description="ITPR-interacting" evidence="2">
    <location>
        <begin position="190"/>
        <end position="361"/>
    </location>
</feature>
<dbReference type="GO" id="GO:0005102">
    <property type="term" value="F:signaling receptor binding"/>
    <property type="evidence" value="ECO:0007669"/>
    <property type="project" value="InterPro"/>
</dbReference>
<feature type="region of interest" description="Disordered" evidence="1">
    <location>
        <begin position="54"/>
        <end position="144"/>
    </location>
</feature>
<evidence type="ECO:0000259" key="2">
    <source>
        <dbReference type="SMART" id="SM01257"/>
    </source>
</evidence>
<dbReference type="AlphaFoldDB" id="A0A8S1DIL1"/>